<accession>A0A6P7P8G1</accession>
<dbReference type="InterPro" id="IPR036179">
    <property type="entry name" value="Ig-like_dom_sf"/>
</dbReference>
<proteinExistence type="predicted"/>
<dbReference type="SUPFAM" id="SSF48726">
    <property type="entry name" value="Immunoglobulin"/>
    <property type="match status" value="1"/>
</dbReference>
<organism evidence="4 5">
    <name type="scientific">Betta splendens</name>
    <name type="common">Siamese fighting fish</name>
    <dbReference type="NCBI Taxonomy" id="158456"/>
    <lineage>
        <taxon>Eukaryota</taxon>
        <taxon>Metazoa</taxon>
        <taxon>Chordata</taxon>
        <taxon>Craniata</taxon>
        <taxon>Vertebrata</taxon>
        <taxon>Euteleostomi</taxon>
        <taxon>Actinopterygii</taxon>
        <taxon>Neopterygii</taxon>
        <taxon>Teleostei</taxon>
        <taxon>Neoteleostei</taxon>
        <taxon>Acanthomorphata</taxon>
        <taxon>Anabantaria</taxon>
        <taxon>Anabantiformes</taxon>
        <taxon>Anabantoidei</taxon>
        <taxon>Osphronemidae</taxon>
        <taxon>Betta</taxon>
    </lineage>
</organism>
<dbReference type="GO" id="GO:0043277">
    <property type="term" value="P:apoptotic cell clearance"/>
    <property type="evidence" value="ECO:0007669"/>
    <property type="project" value="TreeGrafter"/>
</dbReference>
<dbReference type="FunCoup" id="A0A6P7P8G1">
    <property type="interactions" value="1"/>
</dbReference>
<evidence type="ECO:0000256" key="1">
    <source>
        <dbReference type="SAM" id="Phobius"/>
    </source>
</evidence>
<dbReference type="InParanoid" id="A0A6P7P8G1"/>
<keyword evidence="5" id="KW-0675">Receptor</keyword>
<dbReference type="InterPro" id="IPR013783">
    <property type="entry name" value="Ig-like_fold"/>
</dbReference>
<keyword evidence="1" id="KW-0472">Membrane</keyword>
<feature type="transmembrane region" description="Helical" evidence="1">
    <location>
        <begin position="204"/>
        <end position="225"/>
    </location>
</feature>
<keyword evidence="1" id="KW-0812">Transmembrane</keyword>
<dbReference type="InterPro" id="IPR007110">
    <property type="entry name" value="Ig-like_dom"/>
</dbReference>
<dbReference type="Pfam" id="PF07686">
    <property type="entry name" value="V-set"/>
    <property type="match status" value="1"/>
</dbReference>
<dbReference type="GO" id="GO:0001786">
    <property type="term" value="F:phosphatidylserine binding"/>
    <property type="evidence" value="ECO:0007669"/>
    <property type="project" value="TreeGrafter"/>
</dbReference>
<dbReference type="SMART" id="SM00409">
    <property type="entry name" value="IG"/>
    <property type="match status" value="1"/>
</dbReference>
<name>A0A6P7P8G1_BETSP</name>
<evidence type="ECO:0000313" key="5">
    <source>
        <dbReference type="RefSeq" id="XP_029028576.1"/>
    </source>
</evidence>
<reference evidence="5" key="1">
    <citation type="submission" date="2025-08" db="UniProtKB">
        <authorList>
            <consortium name="RefSeq"/>
        </authorList>
    </citation>
    <scope>IDENTIFICATION</scope>
</reference>
<dbReference type="AlphaFoldDB" id="A0A6P7P8G1"/>
<dbReference type="PANTHER" id="PTHR46608:SF3">
    <property type="entry name" value="T-CELL IMMUNOGLOBULIN AND MUCIN DOMAIN-CONTAINING PROTEIN 4"/>
    <property type="match status" value="1"/>
</dbReference>
<dbReference type="RefSeq" id="XP_029028576.1">
    <property type="nucleotide sequence ID" value="XM_029172743.3"/>
</dbReference>
<feature type="chain" id="PRO_5027535861" evidence="2">
    <location>
        <begin position="16"/>
        <end position="244"/>
    </location>
</feature>
<dbReference type="GO" id="GO:0060097">
    <property type="term" value="P:cytoskeletal rearrangement involved in phagocytosis, engulfment"/>
    <property type="evidence" value="ECO:0007669"/>
    <property type="project" value="TreeGrafter"/>
</dbReference>
<feature type="domain" description="Ig-like" evidence="3">
    <location>
        <begin position="32"/>
        <end position="123"/>
    </location>
</feature>
<protein>
    <submittedName>
        <fullName evidence="5">Hepatitis A virus cellular receptor 1 homolog isoform X1</fullName>
    </submittedName>
</protein>
<keyword evidence="2" id="KW-0732">Signal</keyword>
<dbReference type="OrthoDB" id="434099at2759"/>
<keyword evidence="1" id="KW-1133">Transmembrane helix</keyword>
<evidence type="ECO:0000256" key="2">
    <source>
        <dbReference type="SAM" id="SignalP"/>
    </source>
</evidence>
<dbReference type="GeneID" id="114868995"/>
<dbReference type="PROSITE" id="PS50835">
    <property type="entry name" value="IG_LIKE"/>
    <property type="match status" value="1"/>
</dbReference>
<feature type="signal peptide" evidence="2">
    <location>
        <begin position="1"/>
        <end position="15"/>
    </location>
</feature>
<gene>
    <name evidence="5" type="primary">LOC114868995</name>
</gene>
<evidence type="ECO:0000313" key="4">
    <source>
        <dbReference type="Proteomes" id="UP000515150"/>
    </source>
</evidence>
<dbReference type="KEGG" id="bspl:114868995"/>
<dbReference type="InterPro" id="IPR013106">
    <property type="entry name" value="Ig_V-set"/>
</dbReference>
<keyword evidence="4" id="KW-1185">Reference proteome</keyword>
<dbReference type="InterPro" id="IPR003599">
    <property type="entry name" value="Ig_sub"/>
</dbReference>
<dbReference type="Proteomes" id="UP000515150">
    <property type="component" value="Chromosome 14"/>
</dbReference>
<sequence length="244" mass="26786">MLTLLLLVFVSIVTAVHVAGAVTMETVVGVAGGEVELPCRLEAANQEGVDVCWGRGEPSLLTCHDAVVHGAGHQVYYRRSHRYRLSVSSSFLYIMKSQPSDAGFYHCRLQLPGLFNDQTSTVHLIIIISPSSEVIDSSSKESLKSSDGQEARNLNAPHTDASYSTAVVMETGRDGNTTAAQVAQVQSSVRQQQMNSLQFFICNTVRLCFIIFIPALLLTAAYRVWRLEQRPHSDRRHGDGSSYS</sequence>
<dbReference type="PANTHER" id="PTHR46608">
    <property type="entry name" value="T-CELL IMMUNOGLOBULIN AND MUCIN DOMAIN-CONTAINING PROTEIN 4"/>
    <property type="match status" value="1"/>
</dbReference>
<evidence type="ECO:0000259" key="3">
    <source>
        <dbReference type="PROSITE" id="PS50835"/>
    </source>
</evidence>
<dbReference type="Gene3D" id="2.60.40.10">
    <property type="entry name" value="Immunoglobulins"/>
    <property type="match status" value="1"/>
</dbReference>